<accession>A0A6J5NJH0</accession>
<reference evidence="2" key="1">
    <citation type="submission" date="2020-04" db="EMBL/GenBank/DDBJ databases">
        <authorList>
            <person name="Chiriac C."/>
            <person name="Salcher M."/>
            <person name="Ghai R."/>
            <person name="Kavagutti S V."/>
        </authorList>
    </citation>
    <scope>NUCLEOTIDE SEQUENCE</scope>
</reference>
<dbReference type="EMBL" id="LR796636">
    <property type="protein sequence ID" value="CAB4155534.1"/>
    <property type="molecule type" value="Genomic_DNA"/>
</dbReference>
<feature type="compositionally biased region" description="Pro residues" evidence="1">
    <location>
        <begin position="62"/>
        <end position="75"/>
    </location>
</feature>
<feature type="compositionally biased region" description="Gly residues" evidence="1">
    <location>
        <begin position="105"/>
        <end position="115"/>
    </location>
</feature>
<gene>
    <name evidence="2" type="ORF">UFOVP672_17</name>
</gene>
<feature type="region of interest" description="Disordered" evidence="1">
    <location>
        <begin position="52"/>
        <end position="122"/>
    </location>
</feature>
<proteinExistence type="predicted"/>
<protein>
    <submittedName>
        <fullName evidence="2">Uncharacterized protein</fullName>
    </submittedName>
</protein>
<name>A0A6J5NJH0_9CAUD</name>
<evidence type="ECO:0000256" key="1">
    <source>
        <dbReference type="SAM" id="MobiDB-lite"/>
    </source>
</evidence>
<evidence type="ECO:0000313" key="2">
    <source>
        <dbReference type="EMBL" id="CAB4155534.1"/>
    </source>
</evidence>
<organism evidence="2">
    <name type="scientific">uncultured Caudovirales phage</name>
    <dbReference type="NCBI Taxonomy" id="2100421"/>
    <lineage>
        <taxon>Viruses</taxon>
        <taxon>Duplodnaviria</taxon>
        <taxon>Heunggongvirae</taxon>
        <taxon>Uroviricota</taxon>
        <taxon>Caudoviricetes</taxon>
        <taxon>Peduoviridae</taxon>
        <taxon>Maltschvirus</taxon>
        <taxon>Maltschvirus maltsch</taxon>
    </lineage>
</organism>
<sequence>MHEFFPSGPAYERDLFLIPGRLGRFCKGGAPKPNKKMEALQEQLIKSQLKQAGQKIEMPEIAVPPPAPPDPPPPGQTASDAEGAARDARVQAAKRRGISRTLLSGGAGPAAGALGGKQSLLG</sequence>